<dbReference type="Pfam" id="PF00436">
    <property type="entry name" value="SSB"/>
    <property type="match status" value="1"/>
</dbReference>
<reference evidence="5 6" key="1">
    <citation type="submission" date="2020-07" db="EMBL/GenBank/DDBJ databases">
        <title>Sequencing the genomes of 1000 actinobacteria strains.</title>
        <authorList>
            <person name="Klenk H.-P."/>
        </authorList>
    </citation>
    <scope>NUCLEOTIDE SEQUENCE [LARGE SCALE GENOMIC DNA]</scope>
    <source>
        <strain evidence="5 6">DSM 26487</strain>
    </source>
</reference>
<dbReference type="InterPro" id="IPR012340">
    <property type="entry name" value="NA-bd_OB-fold"/>
</dbReference>
<evidence type="ECO:0000256" key="3">
    <source>
        <dbReference type="PIRNR" id="PIRNR002070"/>
    </source>
</evidence>
<dbReference type="CDD" id="cd04496">
    <property type="entry name" value="SSB_OBF"/>
    <property type="match status" value="1"/>
</dbReference>
<evidence type="ECO:0000256" key="2">
    <source>
        <dbReference type="HAMAP-Rule" id="MF_00984"/>
    </source>
</evidence>
<keyword evidence="1 2" id="KW-0238">DNA-binding</keyword>
<dbReference type="Gene3D" id="2.40.50.140">
    <property type="entry name" value="Nucleic acid-binding proteins"/>
    <property type="match status" value="1"/>
</dbReference>
<dbReference type="PIRSF" id="PIRSF002070">
    <property type="entry name" value="SSB"/>
    <property type="match status" value="1"/>
</dbReference>
<evidence type="ECO:0000313" key="6">
    <source>
        <dbReference type="Proteomes" id="UP000564496"/>
    </source>
</evidence>
<organism evidence="5 6">
    <name type="scientific">Nocardioides panzhihuensis</name>
    <dbReference type="NCBI Taxonomy" id="860243"/>
    <lineage>
        <taxon>Bacteria</taxon>
        <taxon>Bacillati</taxon>
        <taxon>Actinomycetota</taxon>
        <taxon>Actinomycetes</taxon>
        <taxon>Propionibacteriales</taxon>
        <taxon>Nocardioidaceae</taxon>
        <taxon>Nocardioides</taxon>
    </lineage>
</organism>
<dbReference type="PANTHER" id="PTHR10302:SF27">
    <property type="entry name" value="SINGLE-STRANDED DNA-BINDING PROTEIN"/>
    <property type="match status" value="1"/>
</dbReference>
<comment type="subunit">
    <text evidence="2">Homotetramer.</text>
</comment>
<keyword evidence="6" id="KW-1185">Reference proteome</keyword>
<dbReference type="EMBL" id="JACBZR010000002">
    <property type="protein sequence ID" value="NYI81164.1"/>
    <property type="molecule type" value="Genomic_DNA"/>
</dbReference>
<accession>A0A7Z0DSV4</accession>
<feature type="region of interest" description="Disordered" evidence="4">
    <location>
        <begin position="117"/>
        <end position="150"/>
    </location>
</feature>
<dbReference type="NCBIfam" id="TIGR00621">
    <property type="entry name" value="ssb"/>
    <property type="match status" value="1"/>
</dbReference>
<dbReference type="InterPro" id="IPR011344">
    <property type="entry name" value="ssDNA-bd"/>
</dbReference>
<evidence type="ECO:0000256" key="1">
    <source>
        <dbReference type="ARBA" id="ARBA00023125"/>
    </source>
</evidence>
<dbReference type="PROSITE" id="PS50935">
    <property type="entry name" value="SSB"/>
    <property type="match status" value="1"/>
</dbReference>
<evidence type="ECO:0000313" key="5">
    <source>
        <dbReference type="EMBL" id="NYI81164.1"/>
    </source>
</evidence>
<evidence type="ECO:0000256" key="4">
    <source>
        <dbReference type="SAM" id="MobiDB-lite"/>
    </source>
</evidence>
<proteinExistence type="inferred from homology"/>
<dbReference type="Proteomes" id="UP000564496">
    <property type="component" value="Unassembled WGS sequence"/>
</dbReference>
<gene>
    <name evidence="5" type="ORF">BJ988_005872</name>
</gene>
<comment type="caution">
    <text evidence="2">Lacks conserved residue(s) required for the propagation of feature annotation.</text>
</comment>
<dbReference type="HAMAP" id="MF_00984">
    <property type="entry name" value="SSB"/>
    <property type="match status" value="1"/>
</dbReference>
<dbReference type="GO" id="GO:0003697">
    <property type="term" value="F:single-stranded DNA binding"/>
    <property type="evidence" value="ECO:0007669"/>
    <property type="project" value="UniProtKB-UniRule"/>
</dbReference>
<sequence>MNTITTFAGNLTEDPELRFTNGGTPVANLRVAVNRRVKQNDEWVDATPTFHNVKVWGAQGENLVESLTRGDRVLVHGQVETESWSDKETGENRYKDVVVVSDRYGEIATSLKFATARAEKNRGGKTTNPDAPAYADNVTQLGPRPTEPPF</sequence>
<dbReference type="AlphaFoldDB" id="A0A7Z0DSV4"/>
<name>A0A7Z0DSV4_9ACTN</name>
<protein>
    <recommendedName>
        <fullName evidence="2 3">Single-stranded DNA-binding protein</fullName>
        <shortName evidence="2">SSB</shortName>
    </recommendedName>
</protein>
<dbReference type="SUPFAM" id="SSF50249">
    <property type="entry name" value="Nucleic acid-binding proteins"/>
    <property type="match status" value="1"/>
</dbReference>
<comment type="caution">
    <text evidence="5">The sequence shown here is derived from an EMBL/GenBank/DDBJ whole genome shotgun (WGS) entry which is preliminary data.</text>
</comment>
<dbReference type="GO" id="GO:0006260">
    <property type="term" value="P:DNA replication"/>
    <property type="evidence" value="ECO:0007669"/>
    <property type="project" value="InterPro"/>
</dbReference>
<dbReference type="InterPro" id="IPR000424">
    <property type="entry name" value="Primosome_PriB/ssb"/>
</dbReference>
<dbReference type="GO" id="GO:0009295">
    <property type="term" value="C:nucleoid"/>
    <property type="evidence" value="ECO:0007669"/>
    <property type="project" value="TreeGrafter"/>
</dbReference>
<dbReference type="RefSeq" id="WP_179661752.1">
    <property type="nucleotide sequence ID" value="NZ_JACBZR010000002.1"/>
</dbReference>
<dbReference type="PANTHER" id="PTHR10302">
    <property type="entry name" value="SINGLE-STRANDED DNA-BINDING PROTEIN"/>
    <property type="match status" value="1"/>
</dbReference>